<evidence type="ECO:0000313" key="2">
    <source>
        <dbReference type="EMBL" id="EDW01992.1"/>
    </source>
</evidence>
<dbReference type="InParanoid" id="B4J6J1"/>
<dbReference type="Proteomes" id="UP000001070">
    <property type="component" value="Unassembled WGS sequence"/>
</dbReference>
<reference evidence="2 3" key="1">
    <citation type="journal article" date="2007" name="Nature">
        <title>Evolution of genes and genomes on the Drosophila phylogeny.</title>
        <authorList>
            <consortium name="Drosophila 12 Genomes Consortium"/>
            <person name="Clark A.G."/>
            <person name="Eisen M.B."/>
            <person name="Smith D.R."/>
            <person name="Bergman C.M."/>
            <person name="Oliver B."/>
            <person name="Markow T.A."/>
            <person name="Kaufman T.C."/>
            <person name="Kellis M."/>
            <person name="Gelbart W."/>
            <person name="Iyer V.N."/>
            <person name="Pollard D.A."/>
            <person name="Sackton T.B."/>
            <person name="Larracuente A.M."/>
            <person name="Singh N.D."/>
            <person name="Abad J.P."/>
            <person name="Abt D.N."/>
            <person name="Adryan B."/>
            <person name="Aguade M."/>
            <person name="Akashi H."/>
            <person name="Anderson W.W."/>
            <person name="Aquadro C.F."/>
            <person name="Ardell D.H."/>
            <person name="Arguello R."/>
            <person name="Artieri C.G."/>
            <person name="Barbash D.A."/>
            <person name="Barker D."/>
            <person name="Barsanti P."/>
            <person name="Batterham P."/>
            <person name="Batzoglou S."/>
            <person name="Begun D."/>
            <person name="Bhutkar A."/>
            <person name="Blanco E."/>
            <person name="Bosak S.A."/>
            <person name="Bradley R.K."/>
            <person name="Brand A.D."/>
            <person name="Brent M.R."/>
            <person name="Brooks A.N."/>
            <person name="Brown R.H."/>
            <person name="Butlin R.K."/>
            <person name="Caggese C."/>
            <person name="Calvi B.R."/>
            <person name="Bernardo de Carvalho A."/>
            <person name="Caspi A."/>
            <person name="Castrezana S."/>
            <person name="Celniker S.E."/>
            <person name="Chang J.L."/>
            <person name="Chapple C."/>
            <person name="Chatterji S."/>
            <person name="Chinwalla A."/>
            <person name="Civetta A."/>
            <person name="Clifton S.W."/>
            <person name="Comeron J.M."/>
            <person name="Costello J.C."/>
            <person name="Coyne J.A."/>
            <person name="Daub J."/>
            <person name="David R.G."/>
            <person name="Delcher A.L."/>
            <person name="Delehaunty K."/>
            <person name="Do C.B."/>
            <person name="Ebling H."/>
            <person name="Edwards K."/>
            <person name="Eickbush T."/>
            <person name="Evans J.D."/>
            <person name="Filipski A."/>
            <person name="Findeiss S."/>
            <person name="Freyhult E."/>
            <person name="Fulton L."/>
            <person name="Fulton R."/>
            <person name="Garcia A.C."/>
            <person name="Gardiner A."/>
            <person name="Garfield D.A."/>
            <person name="Garvin B.E."/>
            <person name="Gibson G."/>
            <person name="Gilbert D."/>
            <person name="Gnerre S."/>
            <person name="Godfrey J."/>
            <person name="Good R."/>
            <person name="Gotea V."/>
            <person name="Gravely B."/>
            <person name="Greenberg A.J."/>
            <person name="Griffiths-Jones S."/>
            <person name="Gross S."/>
            <person name="Guigo R."/>
            <person name="Gustafson E.A."/>
            <person name="Haerty W."/>
            <person name="Hahn M.W."/>
            <person name="Halligan D.L."/>
            <person name="Halpern A.L."/>
            <person name="Halter G.M."/>
            <person name="Han M.V."/>
            <person name="Heger A."/>
            <person name="Hillier L."/>
            <person name="Hinrichs A.S."/>
            <person name="Holmes I."/>
            <person name="Hoskins R.A."/>
            <person name="Hubisz M.J."/>
            <person name="Hultmark D."/>
            <person name="Huntley M.A."/>
            <person name="Jaffe D.B."/>
            <person name="Jagadeeshan S."/>
            <person name="Jeck W.R."/>
            <person name="Johnson J."/>
            <person name="Jones C.D."/>
            <person name="Jordan W.C."/>
            <person name="Karpen G.H."/>
            <person name="Kataoka E."/>
            <person name="Keightley P.D."/>
            <person name="Kheradpour P."/>
            <person name="Kirkness E.F."/>
            <person name="Koerich L.B."/>
            <person name="Kristiansen K."/>
            <person name="Kudrna D."/>
            <person name="Kulathinal R.J."/>
            <person name="Kumar S."/>
            <person name="Kwok R."/>
            <person name="Lander E."/>
            <person name="Langley C.H."/>
            <person name="Lapoint R."/>
            <person name="Lazzaro B.P."/>
            <person name="Lee S.J."/>
            <person name="Levesque L."/>
            <person name="Li R."/>
            <person name="Lin C.F."/>
            <person name="Lin M.F."/>
            <person name="Lindblad-Toh K."/>
            <person name="Llopart A."/>
            <person name="Long M."/>
            <person name="Low L."/>
            <person name="Lozovsky E."/>
            <person name="Lu J."/>
            <person name="Luo M."/>
            <person name="Machado C.A."/>
            <person name="Makalowski W."/>
            <person name="Marzo M."/>
            <person name="Matsuda M."/>
            <person name="Matzkin L."/>
            <person name="McAllister B."/>
            <person name="McBride C.S."/>
            <person name="McKernan B."/>
            <person name="McKernan K."/>
            <person name="Mendez-Lago M."/>
            <person name="Minx P."/>
            <person name="Mollenhauer M.U."/>
            <person name="Montooth K."/>
            <person name="Mount S.M."/>
            <person name="Mu X."/>
            <person name="Myers E."/>
            <person name="Negre B."/>
            <person name="Newfeld S."/>
            <person name="Nielsen R."/>
            <person name="Noor M.A."/>
            <person name="O'Grady P."/>
            <person name="Pachter L."/>
            <person name="Papaceit M."/>
            <person name="Parisi M.J."/>
            <person name="Parisi M."/>
            <person name="Parts L."/>
            <person name="Pedersen J.S."/>
            <person name="Pesole G."/>
            <person name="Phillippy A.M."/>
            <person name="Ponting C.P."/>
            <person name="Pop M."/>
            <person name="Porcelli D."/>
            <person name="Powell J.R."/>
            <person name="Prohaska S."/>
            <person name="Pruitt K."/>
            <person name="Puig M."/>
            <person name="Quesneville H."/>
            <person name="Ram K.R."/>
            <person name="Rand D."/>
            <person name="Rasmussen M.D."/>
            <person name="Reed L.K."/>
            <person name="Reenan R."/>
            <person name="Reily A."/>
            <person name="Remington K.A."/>
            <person name="Rieger T.T."/>
            <person name="Ritchie M.G."/>
            <person name="Robin C."/>
            <person name="Rogers Y.H."/>
            <person name="Rohde C."/>
            <person name="Rozas J."/>
            <person name="Rubenfield M.J."/>
            <person name="Ruiz A."/>
            <person name="Russo S."/>
            <person name="Salzberg S.L."/>
            <person name="Sanchez-Gracia A."/>
            <person name="Saranga D.J."/>
            <person name="Sato H."/>
            <person name="Schaeffer S.W."/>
            <person name="Schatz M.C."/>
            <person name="Schlenke T."/>
            <person name="Schwartz R."/>
            <person name="Segarra C."/>
            <person name="Singh R.S."/>
            <person name="Sirot L."/>
            <person name="Sirota M."/>
            <person name="Sisneros N.B."/>
            <person name="Smith C.D."/>
            <person name="Smith T.F."/>
            <person name="Spieth J."/>
            <person name="Stage D.E."/>
            <person name="Stark A."/>
            <person name="Stephan W."/>
            <person name="Strausberg R.L."/>
            <person name="Strempel S."/>
            <person name="Sturgill D."/>
            <person name="Sutton G."/>
            <person name="Sutton G.G."/>
            <person name="Tao W."/>
            <person name="Teichmann S."/>
            <person name="Tobari Y.N."/>
            <person name="Tomimura Y."/>
            <person name="Tsolas J.M."/>
            <person name="Valente V.L."/>
            <person name="Venter E."/>
            <person name="Venter J.C."/>
            <person name="Vicario S."/>
            <person name="Vieira F.G."/>
            <person name="Vilella A.J."/>
            <person name="Villasante A."/>
            <person name="Walenz B."/>
            <person name="Wang J."/>
            <person name="Wasserman M."/>
            <person name="Watts T."/>
            <person name="Wilson D."/>
            <person name="Wilson R.K."/>
            <person name="Wing R.A."/>
            <person name="Wolfner M.F."/>
            <person name="Wong A."/>
            <person name="Wong G.K."/>
            <person name="Wu C.I."/>
            <person name="Wu G."/>
            <person name="Yamamoto D."/>
            <person name="Yang H.P."/>
            <person name="Yang S.P."/>
            <person name="Yorke J.A."/>
            <person name="Yoshida K."/>
            <person name="Zdobnov E."/>
            <person name="Zhang P."/>
            <person name="Zhang Y."/>
            <person name="Zimin A.V."/>
            <person name="Baldwin J."/>
            <person name="Abdouelleil A."/>
            <person name="Abdulkadir J."/>
            <person name="Abebe A."/>
            <person name="Abera B."/>
            <person name="Abreu J."/>
            <person name="Acer S.C."/>
            <person name="Aftuck L."/>
            <person name="Alexander A."/>
            <person name="An P."/>
            <person name="Anderson E."/>
            <person name="Anderson S."/>
            <person name="Arachi H."/>
            <person name="Azer M."/>
            <person name="Bachantsang P."/>
            <person name="Barry A."/>
            <person name="Bayul T."/>
            <person name="Berlin A."/>
            <person name="Bessette D."/>
            <person name="Bloom T."/>
            <person name="Blye J."/>
            <person name="Boguslavskiy L."/>
            <person name="Bonnet C."/>
            <person name="Boukhgalter B."/>
            <person name="Bourzgui I."/>
            <person name="Brown A."/>
            <person name="Cahill P."/>
            <person name="Channer S."/>
            <person name="Cheshatsang Y."/>
            <person name="Chuda L."/>
            <person name="Citroen M."/>
            <person name="Collymore A."/>
            <person name="Cooke P."/>
            <person name="Costello M."/>
            <person name="D'Aco K."/>
            <person name="Daza R."/>
            <person name="De Haan G."/>
            <person name="DeGray S."/>
            <person name="DeMaso C."/>
            <person name="Dhargay N."/>
            <person name="Dooley K."/>
            <person name="Dooley E."/>
            <person name="Doricent M."/>
            <person name="Dorje P."/>
            <person name="Dorjee K."/>
            <person name="Dupes A."/>
            <person name="Elong R."/>
            <person name="Falk J."/>
            <person name="Farina A."/>
            <person name="Faro S."/>
            <person name="Ferguson D."/>
            <person name="Fisher S."/>
            <person name="Foley C.D."/>
            <person name="Franke A."/>
            <person name="Friedrich D."/>
            <person name="Gadbois L."/>
            <person name="Gearin G."/>
            <person name="Gearin C.R."/>
            <person name="Giannoukos G."/>
            <person name="Goode T."/>
            <person name="Graham J."/>
            <person name="Grandbois E."/>
            <person name="Grewal S."/>
            <person name="Gyaltsen K."/>
            <person name="Hafez N."/>
            <person name="Hagos B."/>
            <person name="Hall J."/>
            <person name="Henson C."/>
            <person name="Hollinger A."/>
            <person name="Honan T."/>
            <person name="Huard M.D."/>
            <person name="Hughes L."/>
            <person name="Hurhula B."/>
            <person name="Husby M.E."/>
            <person name="Kamat A."/>
            <person name="Kanga B."/>
            <person name="Kashin S."/>
            <person name="Khazanovich D."/>
            <person name="Kisner P."/>
            <person name="Lance K."/>
            <person name="Lara M."/>
            <person name="Lee W."/>
            <person name="Lennon N."/>
            <person name="Letendre F."/>
            <person name="LeVine R."/>
            <person name="Lipovsky A."/>
            <person name="Liu X."/>
            <person name="Liu J."/>
            <person name="Liu S."/>
            <person name="Lokyitsang T."/>
            <person name="Lokyitsang Y."/>
            <person name="Lubonja R."/>
            <person name="Lui A."/>
            <person name="MacDonald P."/>
            <person name="Magnisalis V."/>
            <person name="Maru K."/>
            <person name="Matthews C."/>
            <person name="McCusker W."/>
            <person name="McDonough S."/>
            <person name="Mehta T."/>
            <person name="Meldrim J."/>
            <person name="Meneus L."/>
            <person name="Mihai O."/>
            <person name="Mihalev A."/>
            <person name="Mihova T."/>
            <person name="Mittelman R."/>
            <person name="Mlenga V."/>
            <person name="Montmayeur A."/>
            <person name="Mulrain L."/>
            <person name="Navidi A."/>
            <person name="Naylor J."/>
            <person name="Negash T."/>
            <person name="Nguyen T."/>
            <person name="Nguyen N."/>
            <person name="Nicol R."/>
            <person name="Norbu C."/>
            <person name="Norbu N."/>
            <person name="Novod N."/>
            <person name="O'Neill B."/>
            <person name="Osman S."/>
            <person name="Markiewicz E."/>
            <person name="Oyono O.L."/>
            <person name="Patti C."/>
            <person name="Phunkhang P."/>
            <person name="Pierre F."/>
            <person name="Priest M."/>
            <person name="Raghuraman S."/>
            <person name="Rege F."/>
            <person name="Reyes R."/>
            <person name="Rise C."/>
            <person name="Rogov P."/>
            <person name="Ross K."/>
            <person name="Ryan E."/>
            <person name="Settipalli S."/>
            <person name="Shea T."/>
            <person name="Sherpa N."/>
            <person name="Shi L."/>
            <person name="Shih D."/>
            <person name="Sparrow T."/>
            <person name="Spaulding J."/>
            <person name="Stalker J."/>
            <person name="Stange-Thomann N."/>
            <person name="Stavropoulos S."/>
            <person name="Stone C."/>
            <person name="Strader C."/>
            <person name="Tesfaye S."/>
            <person name="Thomson T."/>
            <person name="Thoulutsang Y."/>
            <person name="Thoulutsang D."/>
            <person name="Topham K."/>
            <person name="Topping I."/>
            <person name="Tsamla T."/>
            <person name="Vassiliev H."/>
            <person name="Vo A."/>
            <person name="Wangchuk T."/>
            <person name="Wangdi T."/>
            <person name="Weiand M."/>
            <person name="Wilkinson J."/>
            <person name="Wilson A."/>
            <person name="Yadav S."/>
            <person name="Young G."/>
            <person name="Yu Q."/>
            <person name="Zembek L."/>
            <person name="Zhong D."/>
            <person name="Zimmer A."/>
            <person name="Zwirko Z."/>
            <person name="Jaffe D.B."/>
            <person name="Alvarez P."/>
            <person name="Brockman W."/>
            <person name="Butler J."/>
            <person name="Chin C."/>
            <person name="Gnerre S."/>
            <person name="Grabherr M."/>
            <person name="Kleber M."/>
            <person name="Mauceli E."/>
            <person name="MacCallum I."/>
        </authorList>
    </citation>
    <scope>NUCLEOTIDE SEQUENCE [LARGE SCALE GENOMIC DNA]</scope>
    <source>
        <strain evidence="3">Tucson 15287-2541.00</strain>
    </source>
</reference>
<name>B4J6J1_DROGR</name>
<organism evidence="3">
    <name type="scientific">Drosophila grimshawi</name>
    <name type="common">Hawaiian fruit fly</name>
    <name type="synonym">Idiomyia grimshawi</name>
    <dbReference type="NCBI Taxonomy" id="7222"/>
    <lineage>
        <taxon>Eukaryota</taxon>
        <taxon>Metazoa</taxon>
        <taxon>Ecdysozoa</taxon>
        <taxon>Arthropoda</taxon>
        <taxon>Hexapoda</taxon>
        <taxon>Insecta</taxon>
        <taxon>Pterygota</taxon>
        <taxon>Neoptera</taxon>
        <taxon>Endopterygota</taxon>
        <taxon>Diptera</taxon>
        <taxon>Brachycera</taxon>
        <taxon>Muscomorpha</taxon>
        <taxon>Ephydroidea</taxon>
        <taxon>Drosophilidae</taxon>
        <taxon>Drosophila</taxon>
        <taxon>Hawaiian Drosophila</taxon>
    </lineage>
</organism>
<dbReference type="EMBL" id="CH916367">
    <property type="protein sequence ID" value="EDW01992.1"/>
    <property type="molecule type" value="Genomic_DNA"/>
</dbReference>
<proteinExistence type="predicted"/>
<accession>B4J6J1</accession>
<dbReference type="PhylomeDB" id="B4J6J1"/>
<feature type="signal peptide" evidence="1">
    <location>
        <begin position="1"/>
        <end position="20"/>
    </location>
</feature>
<dbReference type="KEGG" id="dgr:6559627"/>
<sequence length="293" mass="32904">MSPHFWCLLLWTLLKPYVEASVNKSSMDKLGLHNYNDIVRDLIKNWESPIVYLRQLGYLPSDYVDTSKIKPNLDALMDRIDRYDQLEALSPNSADQVDKSKEHIWGTVDTKNQKMVKKREMKSVDYPTVDQLMEMTQHFKPDQSALKQAENAQLLQRLVEKTSPAGQQAQDNVATAGPVATAAASAQFTLMPKLAMLKLLSGNIDKEPTQILSGISESGANSAMSIGQDQAQPKINVLPDIEAPQYLNWDVANKKLKEASPFAKDAYVDKLVDIFVKRQKALNILQNKQSDNT</sequence>
<dbReference type="AlphaFoldDB" id="B4J6J1"/>
<dbReference type="OrthoDB" id="7855422at2759"/>
<dbReference type="eggNOG" id="ENOG502TA17">
    <property type="taxonomic scope" value="Eukaryota"/>
</dbReference>
<dbReference type="HOGENOM" id="CLU_980971_0_0_1"/>
<keyword evidence="1" id="KW-0732">Signal</keyword>
<keyword evidence="3" id="KW-1185">Reference proteome</keyword>
<protein>
    <submittedName>
        <fullName evidence="2">GH21748</fullName>
    </submittedName>
</protein>
<evidence type="ECO:0000256" key="1">
    <source>
        <dbReference type="SAM" id="SignalP"/>
    </source>
</evidence>
<gene>
    <name evidence="2" type="primary">Dgri\GH21748</name>
    <name evidence="2" type="ORF">Dgri_GH21748</name>
</gene>
<evidence type="ECO:0000313" key="3">
    <source>
        <dbReference type="Proteomes" id="UP000001070"/>
    </source>
</evidence>
<feature type="chain" id="PRO_5002811525" evidence="1">
    <location>
        <begin position="21"/>
        <end position="293"/>
    </location>
</feature>